<dbReference type="Proteomes" id="UP000217676">
    <property type="component" value="Chromosome"/>
</dbReference>
<dbReference type="InterPro" id="IPR024265">
    <property type="entry name" value="DUF3788"/>
</dbReference>
<gene>
    <name evidence="1" type="ORF">SLA_5630</name>
</gene>
<organism evidence="1 2">
    <name type="scientific">Streptomyces laurentii</name>
    <dbReference type="NCBI Taxonomy" id="39478"/>
    <lineage>
        <taxon>Bacteria</taxon>
        <taxon>Bacillati</taxon>
        <taxon>Actinomycetota</taxon>
        <taxon>Actinomycetes</taxon>
        <taxon>Kitasatosporales</taxon>
        <taxon>Streptomycetaceae</taxon>
        <taxon>Streptomyces</taxon>
    </lineage>
</organism>
<dbReference type="EMBL" id="AP017424">
    <property type="protein sequence ID" value="BAU86499.1"/>
    <property type="molecule type" value="Genomic_DNA"/>
</dbReference>
<dbReference type="RefSeq" id="WP_359877587.1">
    <property type="nucleotide sequence ID" value="NZ_JBEYHT010000024.1"/>
</dbReference>
<evidence type="ECO:0008006" key="3">
    <source>
        <dbReference type="Google" id="ProtNLM"/>
    </source>
</evidence>
<evidence type="ECO:0000313" key="1">
    <source>
        <dbReference type="EMBL" id="BAU86499.1"/>
    </source>
</evidence>
<accession>A0A160P4B0</accession>
<evidence type="ECO:0000313" key="2">
    <source>
        <dbReference type="Proteomes" id="UP000217676"/>
    </source>
</evidence>
<reference evidence="1 2" key="1">
    <citation type="journal article" date="2016" name="Genome Announc.">
        <title>Complete Genome Sequence of Thiostrepton-Producing Streptomyces laurentii ATCC 31255.</title>
        <authorList>
            <person name="Doi K."/>
            <person name="Fujino Y."/>
            <person name="Nagayoshi Y."/>
            <person name="Ohshima T."/>
            <person name="Ogata S."/>
        </authorList>
    </citation>
    <scope>NUCLEOTIDE SEQUENCE [LARGE SCALE GENOMIC DNA]</scope>
    <source>
        <strain evidence="1 2">ATCC 31255</strain>
    </source>
</reference>
<protein>
    <recommendedName>
        <fullName evidence="3">DUF3788 family protein</fullName>
    </recommendedName>
</protein>
<dbReference type="Pfam" id="PF12663">
    <property type="entry name" value="DUF3788"/>
    <property type="match status" value="1"/>
</dbReference>
<dbReference type="KEGG" id="slau:SLA_5630"/>
<name>A0A160P4B0_STRLU</name>
<proteinExistence type="predicted"/>
<dbReference type="AlphaFoldDB" id="A0A160P4B0"/>
<keyword evidence="2" id="KW-1185">Reference proteome</keyword>
<sequence length="137" mass="15267">MANPFTEQGVEPAHELIADALGPAVEGWDALMRELTEAGVQVSWRWYRDGGWLAKAANRSRTVAWIAVEDDATRCGFHFAERLRDALLDRPDLPPAPARRIRDEPLHGTLFTVSFTIASPADVARLRPVLKARIALR</sequence>